<evidence type="ECO:0000313" key="2">
    <source>
        <dbReference type="Proteomes" id="UP000007797"/>
    </source>
</evidence>
<gene>
    <name evidence="1" type="ORF">DFA_04904</name>
</gene>
<name>F4PMC4_CACFS</name>
<dbReference type="KEGG" id="dfa:DFA_04904"/>
<reference evidence="2" key="1">
    <citation type="journal article" date="2011" name="Genome Res.">
        <title>Phylogeny-wide analysis of social amoeba genomes highlights ancient origins for complex intercellular communication.</title>
        <authorList>
            <person name="Heidel A.J."/>
            <person name="Lawal H.M."/>
            <person name="Felder M."/>
            <person name="Schilde C."/>
            <person name="Helps N.R."/>
            <person name="Tunggal B."/>
            <person name="Rivero F."/>
            <person name="John U."/>
            <person name="Schleicher M."/>
            <person name="Eichinger L."/>
            <person name="Platzer M."/>
            <person name="Noegel A.A."/>
            <person name="Schaap P."/>
            <person name="Gloeckner G."/>
        </authorList>
    </citation>
    <scope>NUCLEOTIDE SEQUENCE [LARGE SCALE GENOMIC DNA]</scope>
    <source>
        <strain evidence="2">SH3</strain>
    </source>
</reference>
<protein>
    <submittedName>
        <fullName evidence="1">Uncharacterized protein</fullName>
    </submittedName>
</protein>
<dbReference type="Proteomes" id="UP000007797">
    <property type="component" value="Unassembled WGS sequence"/>
</dbReference>
<accession>F4PMC4</accession>
<dbReference type="AlphaFoldDB" id="F4PMC4"/>
<dbReference type="EMBL" id="GL883008">
    <property type="protein sequence ID" value="EGG22774.1"/>
    <property type="molecule type" value="Genomic_DNA"/>
</dbReference>
<dbReference type="RefSeq" id="XP_004360625.1">
    <property type="nucleotide sequence ID" value="XM_004360568.1"/>
</dbReference>
<dbReference type="GeneID" id="14875621"/>
<sequence length="50" mass="5810">MLFKSMTQLCNFQQTTTMNNDLLNSSSTTTATTSQQGVNNIAWMRWRSRY</sequence>
<keyword evidence="2" id="KW-1185">Reference proteome</keyword>
<evidence type="ECO:0000313" key="1">
    <source>
        <dbReference type="EMBL" id="EGG22774.1"/>
    </source>
</evidence>
<organism evidence="1 2">
    <name type="scientific">Cavenderia fasciculata</name>
    <name type="common">Slime mold</name>
    <name type="synonym">Dictyostelium fasciculatum</name>
    <dbReference type="NCBI Taxonomy" id="261658"/>
    <lineage>
        <taxon>Eukaryota</taxon>
        <taxon>Amoebozoa</taxon>
        <taxon>Evosea</taxon>
        <taxon>Eumycetozoa</taxon>
        <taxon>Dictyostelia</taxon>
        <taxon>Acytosteliales</taxon>
        <taxon>Cavenderiaceae</taxon>
        <taxon>Cavenderia</taxon>
    </lineage>
</organism>
<proteinExistence type="predicted"/>